<evidence type="ECO:0000256" key="1">
    <source>
        <dbReference type="SAM" id="MobiDB-lite"/>
    </source>
</evidence>
<organism evidence="2">
    <name type="scientific">Amphimedon queenslandica</name>
    <name type="common">Sponge</name>
    <dbReference type="NCBI Taxonomy" id="400682"/>
    <lineage>
        <taxon>Eukaryota</taxon>
        <taxon>Metazoa</taxon>
        <taxon>Porifera</taxon>
        <taxon>Demospongiae</taxon>
        <taxon>Heteroscleromorpha</taxon>
        <taxon>Haplosclerida</taxon>
        <taxon>Niphatidae</taxon>
        <taxon>Amphimedon</taxon>
    </lineage>
</organism>
<dbReference type="AlphaFoldDB" id="A0A1X7TPU9"/>
<dbReference type="OrthoDB" id="10034966at2759"/>
<proteinExistence type="predicted"/>
<accession>A0A1X7TPU9</accession>
<name>A0A1X7TPU9_AMPQE</name>
<feature type="region of interest" description="Disordered" evidence="1">
    <location>
        <begin position="1"/>
        <end position="24"/>
    </location>
</feature>
<sequence length="762" mass="86715">MSERELFAVAETEANQEESDTLEQSTASIVSTATNIPPDATCDDIQKLSAKFILHLSQQHHLSQSAISDIIEGFQNYSKYIVASVSSLISTRMQGLTTQDIASQVCHISDGAIPNVFAGLETKYLQDKYYMENFTYVEPQELSFGSPFYSSQFTGAKRRLVQRTDNFYYIPLLETLRSILSNASLLNEIVSPRSDSHHLHDFCDGVVFATHPLFSTDKQALQIVAYFDELEVTNPLGSYISKHKLGCVFFFLANIRPRFRSTYLSSYLVSVAKSEDINHYGIDNFLSPFVNDLKTLYLDGVTTSDGAVFKGALLAFLGDNLASHLIGGFKEGISFALRICRSCMITNESSGECLSEHQCTLRTPEAHEYQCLSLDGPLYSHYSTLYGINRRSILEDVPGFSVVTNLPHDIMHDIYEGVAKKELSLFLTYCTSHGYFTIDELNKRIQHYDFNGSRPTLIDTTQHANEFKIRQSASQMLSLLQEIPLLIGDTIPYNDEYYHSLLILTKISAIVLCPVISHDLISYLEILVEEKITCFKDLYPSATIIPKMHYMVHYASQLRRFGPLINTWTMRCEAKLSFIKRCSQRSNFKNVPKTVAKAHQLWLCYKLESCNSVVSIDFEFGKKVETILAFESTDIQNAFRRTCTCTITHIESTIIARYKWFRLQSNIYKIGMFVLTRFDDFEPQFGKILDIIVLQDTIILHVDVYNAIYFDEHYMSYSVNYTNSSCYINFNDIVIPESLLPHTSFSQSNNSLYVSLPYCVLT</sequence>
<dbReference type="PANTHER" id="PTHR31912:SF34">
    <property type="entry name" value="NOTOCHORD-RELATED PROTEIN"/>
    <property type="match status" value="1"/>
</dbReference>
<dbReference type="EnsemblMetazoa" id="Aqu2.1.16923_001">
    <property type="protein sequence ID" value="Aqu2.1.16923_001"/>
    <property type="gene ID" value="Aqu2.1.16923"/>
</dbReference>
<reference evidence="2" key="1">
    <citation type="submission" date="2017-05" db="UniProtKB">
        <authorList>
            <consortium name="EnsemblMetazoa"/>
        </authorList>
    </citation>
    <scope>IDENTIFICATION</scope>
</reference>
<protein>
    <submittedName>
        <fullName evidence="2">Uncharacterized protein</fullName>
    </submittedName>
</protein>
<dbReference type="PANTHER" id="PTHR31912">
    <property type="entry name" value="IP13529P"/>
    <property type="match status" value="1"/>
</dbReference>
<evidence type="ECO:0000313" key="2">
    <source>
        <dbReference type="EnsemblMetazoa" id="Aqu2.1.16923_001"/>
    </source>
</evidence>
<dbReference type="InParanoid" id="A0A1X7TPU9"/>
<dbReference type="eggNOG" id="ENOG502RYKT">
    <property type="taxonomic scope" value="Eukaryota"/>
</dbReference>